<dbReference type="AlphaFoldDB" id="A0A919PH60"/>
<evidence type="ECO:0000259" key="1">
    <source>
        <dbReference type="Pfam" id="PF01402"/>
    </source>
</evidence>
<dbReference type="SUPFAM" id="SSF47598">
    <property type="entry name" value="Ribbon-helix-helix"/>
    <property type="match status" value="1"/>
</dbReference>
<dbReference type="GO" id="GO:0006355">
    <property type="term" value="P:regulation of DNA-templated transcription"/>
    <property type="evidence" value="ECO:0007669"/>
    <property type="project" value="InterPro"/>
</dbReference>
<evidence type="ECO:0000313" key="2">
    <source>
        <dbReference type="EMBL" id="GIG43564.1"/>
    </source>
</evidence>
<dbReference type="InterPro" id="IPR002145">
    <property type="entry name" value="CopG"/>
</dbReference>
<dbReference type="Proteomes" id="UP000660611">
    <property type="component" value="Unassembled WGS sequence"/>
</dbReference>
<feature type="domain" description="Ribbon-helix-helix protein CopG" evidence="1">
    <location>
        <begin position="51"/>
        <end position="89"/>
    </location>
</feature>
<gene>
    <name evidence="2" type="ORF">Dsi01nite_016050</name>
</gene>
<sequence>MTQVPDFKAMTQDELAAWFMNNDASALFASGERTHDTAVQVDTEGQPVNQLVSLRIPSDVVARIDAVAGRDREGRSGIIRQALSEWLERHGGADQGAA</sequence>
<name>A0A919PH60_9ACTN</name>
<dbReference type="RefSeq" id="WP_203845428.1">
    <property type="nucleotide sequence ID" value="NZ_BAAAVW010000004.1"/>
</dbReference>
<evidence type="ECO:0000313" key="3">
    <source>
        <dbReference type="Proteomes" id="UP000660611"/>
    </source>
</evidence>
<protein>
    <recommendedName>
        <fullName evidence="1">Ribbon-helix-helix protein CopG domain-containing protein</fullName>
    </recommendedName>
</protein>
<dbReference type="Pfam" id="PF01402">
    <property type="entry name" value="RHH_1"/>
    <property type="match status" value="1"/>
</dbReference>
<keyword evidence="3" id="KW-1185">Reference proteome</keyword>
<comment type="caution">
    <text evidence="2">The sequence shown here is derived from an EMBL/GenBank/DDBJ whole genome shotgun (WGS) entry which is preliminary data.</text>
</comment>
<organism evidence="2 3">
    <name type="scientific">Dactylosporangium siamense</name>
    <dbReference type="NCBI Taxonomy" id="685454"/>
    <lineage>
        <taxon>Bacteria</taxon>
        <taxon>Bacillati</taxon>
        <taxon>Actinomycetota</taxon>
        <taxon>Actinomycetes</taxon>
        <taxon>Micromonosporales</taxon>
        <taxon>Micromonosporaceae</taxon>
        <taxon>Dactylosporangium</taxon>
    </lineage>
</organism>
<dbReference type="InterPro" id="IPR010985">
    <property type="entry name" value="Ribbon_hlx_hlx"/>
</dbReference>
<accession>A0A919PH60</accession>
<proteinExistence type="predicted"/>
<reference evidence="2" key="1">
    <citation type="submission" date="2021-01" db="EMBL/GenBank/DDBJ databases">
        <title>Whole genome shotgun sequence of Dactylosporangium siamense NBRC 106093.</title>
        <authorList>
            <person name="Komaki H."/>
            <person name="Tamura T."/>
        </authorList>
    </citation>
    <scope>NUCLEOTIDE SEQUENCE</scope>
    <source>
        <strain evidence="2">NBRC 106093</strain>
    </source>
</reference>
<dbReference type="EMBL" id="BONQ01000025">
    <property type="protein sequence ID" value="GIG43564.1"/>
    <property type="molecule type" value="Genomic_DNA"/>
</dbReference>